<evidence type="ECO:0000256" key="2">
    <source>
        <dbReference type="ARBA" id="ARBA00009389"/>
    </source>
</evidence>
<feature type="coiled-coil region" evidence="4">
    <location>
        <begin position="54"/>
        <end position="81"/>
    </location>
</feature>
<evidence type="ECO:0000256" key="3">
    <source>
        <dbReference type="ARBA" id="ARBA00023242"/>
    </source>
</evidence>
<dbReference type="STRING" id="109280.ENSHCOP00000006615"/>
<dbReference type="GO" id="GO:0003713">
    <property type="term" value="F:transcription coactivator activity"/>
    <property type="evidence" value="ECO:0007669"/>
    <property type="project" value="InterPro"/>
</dbReference>
<evidence type="ECO:0000256" key="1">
    <source>
        <dbReference type="ARBA" id="ARBA00004123"/>
    </source>
</evidence>
<dbReference type="Ensembl" id="ENSHCOT00000003373.1">
    <property type="protein sequence ID" value="ENSHCOP00000006615.1"/>
    <property type="gene ID" value="ENSHCOG00000008449.1"/>
</dbReference>
<dbReference type="PANTHER" id="PTHR13168:SF0">
    <property type="entry name" value="C-MYC-BINDING PROTEIN"/>
    <property type="match status" value="1"/>
</dbReference>
<dbReference type="Gene3D" id="6.10.250.1060">
    <property type="match status" value="1"/>
</dbReference>
<dbReference type="GeneTree" id="ENSGT00940000167233"/>
<dbReference type="AlphaFoldDB" id="A0A3Q2XPF8"/>
<name>A0A3Q2XPF8_HIPCM</name>
<reference evidence="5" key="2">
    <citation type="submission" date="2025-09" db="UniProtKB">
        <authorList>
            <consortium name="Ensembl"/>
        </authorList>
    </citation>
    <scope>IDENTIFICATION</scope>
</reference>
<dbReference type="GO" id="GO:0005634">
    <property type="term" value="C:nucleus"/>
    <property type="evidence" value="ECO:0007669"/>
    <property type="project" value="UniProtKB-SubCell"/>
</dbReference>
<keyword evidence="4" id="KW-0175">Coiled coil</keyword>
<sequence>MAHSGTDRVKFRRYLEQSGLLDALTNAMTALYSDSDKPENAMAFLKRHIMAQESEALATQKAELQQKYQLLMEENQTLRRKLTQYEPSPEAAE</sequence>
<comment type="subcellular location">
    <subcellularLocation>
        <location evidence="1">Nucleus</location>
    </subcellularLocation>
</comment>
<organism evidence="5 6">
    <name type="scientific">Hippocampus comes</name>
    <name type="common">Tiger tail seahorse</name>
    <dbReference type="NCBI Taxonomy" id="109280"/>
    <lineage>
        <taxon>Eukaryota</taxon>
        <taxon>Metazoa</taxon>
        <taxon>Chordata</taxon>
        <taxon>Craniata</taxon>
        <taxon>Vertebrata</taxon>
        <taxon>Euteleostomi</taxon>
        <taxon>Actinopterygii</taxon>
        <taxon>Neopterygii</taxon>
        <taxon>Teleostei</taxon>
        <taxon>Neoteleostei</taxon>
        <taxon>Acanthomorphata</taxon>
        <taxon>Syngnathiaria</taxon>
        <taxon>Syngnathiformes</taxon>
        <taxon>Syngnathoidei</taxon>
        <taxon>Syngnathidae</taxon>
        <taxon>Hippocampus</taxon>
    </lineage>
</organism>
<accession>A0A3Q2XPF8</accession>
<dbReference type="Proteomes" id="UP000264820">
    <property type="component" value="Unplaced"/>
</dbReference>
<evidence type="ECO:0000256" key="4">
    <source>
        <dbReference type="SAM" id="Coils"/>
    </source>
</evidence>
<keyword evidence="3" id="KW-0539">Nucleus</keyword>
<protein>
    <submittedName>
        <fullName evidence="5">c-Myc-binding protein-like</fullName>
    </submittedName>
</protein>
<dbReference type="PANTHER" id="PTHR13168">
    <property type="entry name" value="ASSOCIATE OF C-MYC AMY-1"/>
    <property type="match status" value="1"/>
</dbReference>
<proteinExistence type="inferred from homology"/>
<reference evidence="5" key="1">
    <citation type="submission" date="2025-08" db="UniProtKB">
        <authorList>
            <consortium name="Ensembl"/>
        </authorList>
    </citation>
    <scope>IDENTIFICATION</scope>
</reference>
<evidence type="ECO:0000313" key="6">
    <source>
        <dbReference type="Proteomes" id="UP000264820"/>
    </source>
</evidence>
<evidence type="ECO:0000313" key="5">
    <source>
        <dbReference type="Ensembl" id="ENSHCOP00000006615.1"/>
    </source>
</evidence>
<comment type="similarity">
    <text evidence="2">Belongs to the AMY1 family.</text>
</comment>
<keyword evidence="6" id="KW-1185">Reference proteome</keyword>
<dbReference type="OMA" id="WRYLEKS"/>
<dbReference type="InterPro" id="IPR026060">
    <property type="entry name" value="AMY1"/>
</dbReference>
<dbReference type="PRINTS" id="PR02028">
    <property type="entry name" value="CMYCBINDINGP"/>
</dbReference>